<dbReference type="Proteomes" id="UP000076871">
    <property type="component" value="Unassembled WGS sequence"/>
</dbReference>
<reference evidence="2 3" key="1">
    <citation type="journal article" date="2016" name="Mol. Biol. Evol.">
        <title>Comparative Genomics of Early-Diverging Mushroom-Forming Fungi Provides Insights into the Origins of Lignocellulose Decay Capabilities.</title>
        <authorList>
            <person name="Nagy L.G."/>
            <person name="Riley R."/>
            <person name="Tritt A."/>
            <person name="Adam C."/>
            <person name="Daum C."/>
            <person name="Floudas D."/>
            <person name="Sun H."/>
            <person name="Yadav J.S."/>
            <person name="Pangilinan J."/>
            <person name="Larsson K.H."/>
            <person name="Matsuura K."/>
            <person name="Barry K."/>
            <person name="Labutti K."/>
            <person name="Kuo R."/>
            <person name="Ohm R.A."/>
            <person name="Bhattacharya S.S."/>
            <person name="Shirouzu T."/>
            <person name="Yoshinaga Y."/>
            <person name="Martin F.M."/>
            <person name="Grigoriev I.V."/>
            <person name="Hibbett D.S."/>
        </authorList>
    </citation>
    <scope>NUCLEOTIDE SEQUENCE [LARGE SCALE GENOMIC DNA]</scope>
    <source>
        <strain evidence="2 3">93-53</strain>
    </source>
</reference>
<accession>A0A165FEI3</accession>
<evidence type="ECO:0000313" key="2">
    <source>
        <dbReference type="EMBL" id="KZT08849.1"/>
    </source>
</evidence>
<dbReference type="RefSeq" id="XP_040766589.1">
    <property type="nucleotide sequence ID" value="XM_040906902.1"/>
</dbReference>
<proteinExistence type="predicted"/>
<name>A0A165FEI3_9APHY</name>
<keyword evidence="1" id="KW-0175">Coiled coil</keyword>
<gene>
    <name evidence="2" type="ORF">LAESUDRAFT_712483</name>
</gene>
<dbReference type="EMBL" id="KV427613">
    <property type="protein sequence ID" value="KZT08849.1"/>
    <property type="molecule type" value="Genomic_DNA"/>
</dbReference>
<protein>
    <submittedName>
        <fullName evidence="2">Uncharacterized protein</fullName>
    </submittedName>
</protein>
<keyword evidence="3" id="KW-1185">Reference proteome</keyword>
<feature type="coiled-coil region" evidence="1">
    <location>
        <begin position="37"/>
        <end position="78"/>
    </location>
</feature>
<organism evidence="2 3">
    <name type="scientific">Laetiporus sulphureus 93-53</name>
    <dbReference type="NCBI Taxonomy" id="1314785"/>
    <lineage>
        <taxon>Eukaryota</taxon>
        <taxon>Fungi</taxon>
        <taxon>Dikarya</taxon>
        <taxon>Basidiomycota</taxon>
        <taxon>Agaricomycotina</taxon>
        <taxon>Agaricomycetes</taxon>
        <taxon>Polyporales</taxon>
        <taxon>Laetiporus</taxon>
    </lineage>
</organism>
<evidence type="ECO:0000256" key="1">
    <source>
        <dbReference type="SAM" id="Coils"/>
    </source>
</evidence>
<dbReference type="AlphaFoldDB" id="A0A165FEI3"/>
<dbReference type="GeneID" id="63823931"/>
<evidence type="ECO:0000313" key="3">
    <source>
        <dbReference type="Proteomes" id="UP000076871"/>
    </source>
</evidence>
<dbReference type="InParanoid" id="A0A165FEI3"/>
<sequence length="288" mass="33035">MIAVEIMRLRTLADSRDILNECHELLTKQRDLKVQLLNDLEHEIDVGNERKRAAENTRDELKKLLERYHGQRMRLQSQIGLMDHDEAQSRLLRIRSCFVLRCKFVAAHISPLRVVLRECGAELKRKTRHGQHVSIVGHILCASCAHTLISDGSTCPLKDSEQQIEEHDLTVVALVFETAGEKKDLQSYINRSMTLLKTEQQLIEEYSSNLQPETTALYSSVRMQEAQIDDFRNTAALLSQEVIKLDGERVAIRYVVVWEVLPPKHVKISAFLFGHYRIGELQRVFAGA</sequence>